<evidence type="ECO:0000256" key="5">
    <source>
        <dbReference type="SAM" id="MobiDB-lite"/>
    </source>
</evidence>
<reference evidence="7 8" key="1">
    <citation type="submission" date="2019-02" db="EMBL/GenBank/DDBJ databases">
        <title>Genome sequencing of the rare red list fungi Dentipellis fragilis.</title>
        <authorList>
            <person name="Buettner E."/>
            <person name="Kellner H."/>
        </authorList>
    </citation>
    <scope>NUCLEOTIDE SEQUENCE [LARGE SCALE GENOMIC DNA]</scope>
    <source>
        <strain evidence="7 8">DSM 105465</strain>
    </source>
</reference>
<dbReference type="Pfam" id="PF07690">
    <property type="entry name" value="MFS_1"/>
    <property type="match status" value="1"/>
</dbReference>
<name>A0A4Y9ZBE4_9AGAM</name>
<dbReference type="GO" id="GO:0016020">
    <property type="term" value="C:membrane"/>
    <property type="evidence" value="ECO:0007669"/>
    <property type="project" value="UniProtKB-SubCell"/>
</dbReference>
<comment type="caution">
    <text evidence="7">The sequence shown here is derived from an EMBL/GenBank/DDBJ whole genome shotgun (WGS) entry which is preliminary data.</text>
</comment>
<keyword evidence="2 6" id="KW-0812">Transmembrane</keyword>
<gene>
    <name evidence="7" type="ORF">EVG20_g1860</name>
</gene>
<feature type="region of interest" description="Disordered" evidence="5">
    <location>
        <begin position="231"/>
        <end position="267"/>
    </location>
</feature>
<dbReference type="Proteomes" id="UP000298327">
    <property type="component" value="Unassembled WGS sequence"/>
</dbReference>
<evidence type="ECO:0000256" key="4">
    <source>
        <dbReference type="ARBA" id="ARBA00023136"/>
    </source>
</evidence>
<dbReference type="PANTHER" id="PTHR23507">
    <property type="entry name" value="ZGC:174356"/>
    <property type="match status" value="1"/>
</dbReference>
<evidence type="ECO:0000256" key="1">
    <source>
        <dbReference type="ARBA" id="ARBA00004141"/>
    </source>
</evidence>
<evidence type="ECO:0000256" key="3">
    <source>
        <dbReference type="ARBA" id="ARBA00022989"/>
    </source>
</evidence>
<sequence length="752" mass="80074">MRSSRILSVRERYRLAASPVPRSHPRLISMPPSSAISSPKRSYNHRGQLRGQDASSLPDPILIGSFSPSPPRPQHSRRTSHATITPSRPLRSPITSTMPPEHQSKTAVNAEAGPSQPPVETDPLLLTDGRNVRRAKKPFYRPRPLWIVPFGIAASITRGMTLAPRVEVFTQLACNAIHHPYNHTSGAGTNPELLGWSLPSLVLSSVPASQRHELADLPSLPIHFPEIGKNSTLAGDGSSDDGDDDDDDDTDDPRRIPSSSCLSNPAVQAGAARLQTIMTTTMGVLSALTTGWWGHFGERRGRTKVLAAATLGLLLTDLSFILVSTPSSPLSHHGHILILVSPIIEGLLGAWSTLQATTSAYLSDCTSDGSRSHIFSRFTGVFYLGFSIGPVLGAYLIRHPAPWFATESVDLMGVTHPRRGVPSVTTVFWAAILFSTLNLLSTLIIPESLDKVRQKAAAKAEANGGDQAAPVEVPVPAKKAKGGLVGAVKRAVGPLAIFAPKKRVVGAVNGVGGRKKRDWSLTWLALSLFGYLLSMGLFQIKYLYAEHVYEWGAEQLSYYITFVGGARAVNLLFVMPFLITAFKPTPSTSTSTSSAADGSAGPTPSALHHSITFDLAIARTSLLLDITSHSLVTILGARSSSITFSGLTMLSSFASGVHPAVQSLAICIMQRNGLSGAGLGPLFGALSVLQAVGQDDPGAAYLRSRVLKHRRAVPAGHLCARGVPRRRLARVPDAHPPGACPVILTQVAGGLE</sequence>
<feature type="transmembrane region" description="Helical" evidence="6">
    <location>
        <begin position="556"/>
        <end position="579"/>
    </location>
</feature>
<dbReference type="SUPFAM" id="SSF103473">
    <property type="entry name" value="MFS general substrate transporter"/>
    <property type="match status" value="1"/>
</dbReference>
<protein>
    <recommendedName>
        <fullName evidence="9">Major facilitator superfamily (MFS) profile domain-containing protein</fullName>
    </recommendedName>
</protein>
<feature type="compositionally biased region" description="Acidic residues" evidence="5">
    <location>
        <begin position="238"/>
        <end position="251"/>
    </location>
</feature>
<feature type="region of interest" description="Disordered" evidence="5">
    <location>
        <begin position="18"/>
        <end position="124"/>
    </location>
</feature>
<evidence type="ECO:0000256" key="6">
    <source>
        <dbReference type="SAM" id="Phobius"/>
    </source>
</evidence>
<dbReference type="AlphaFoldDB" id="A0A4Y9ZBE4"/>
<accession>A0A4Y9ZBE4</accession>
<evidence type="ECO:0000313" key="7">
    <source>
        <dbReference type="EMBL" id="TFY71153.1"/>
    </source>
</evidence>
<dbReference type="GO" id="GO:0022857">
    <property type="term" value="F:transmembrane transporter activity"/>
    <property type="evidence" value="ECO:0007669"/>
    <property type="project" value="InterPro"/>
</dbReference>
<feature type="transmembrane region" description="Helical" evidence="6">
    <location>
        <begin position="335"/>
        <end position="354"/>
    </location>
</feature>
<feature type="transmembrane region" description="Helical" evidence="6">
    <location>
        <begin position="374"/>
        <end position="397"/>
    </location>
</feature>
<proteinExistence type="predicted"/>
<keyword evidence="3 6" id="KW-1133">Transmembrane helix</keyword>
<organism evidence="7 8">
    <name type="scientific">Dentipellis fragilis</name>
    <dbReference type="NCBI Taxonomy" id="205917"/>
    <lineage>
        <taxon>Eukaryota</taxon>
        <taxon>Fungi</taxon>
        <taxon>Dikarya</taxon>
        <taxon>Basidiomycota</taxon>
        <taxon>Agaricomycotina</taxon>
        <taxon>Agaricomycetes</taxon>
        <taxon>Russulales</taxon>
        <taxon>Hericiaceae</taxon>
        <taxon>Dentipellis</taxon>
    </lineage>
</organism>
<evidence type="ECO:0000256" key="2">
    <source>
        <dbReference type="ARBA" id="ARBA00022692"/>
    </source>
</evidence>
<evidence type="ECO:0000313" key="8">
    <source>
        <dbReference type="Proteomes" id="UP000298327"/>
    </source>
</evidence>
<keyword evidence="8" id="KW-1185">Reference proteome</keyword>
<feature type="transmembrane region" description="Helical" evidence="6">
    <location>
        <begin position="305"/>
        <end position="323"/>
    </location>
</feature>
<keyword evidence="4 6" id="KW-0472">Membrane</keyword>
<dbReference type="OrthoDB" id="3026777at2759"/>
<dbReference type="InterPro" id="IPR011701">
    <property type="entry name" value="MFS"/>
</dbReference>
<dbReference type="EMBL" id="SEOQ01000064">
    <property type="protein sequence ID" value="TFY71153.1"/>
    <property type="molecule type" value="Genomic_DNA"/>
</dbReference>
<feature type="transmembrane region" description="Helical" evidence="6">
    <location>
        <begin position="427"/>
        <end position="445"/>
    </location>
</feature>
<feature type="compositionally biased region" description="Low complexity" evidence="5">
    <location>
        <begin position="28"/>
        <end position="39"/>
    </location>
</feature>
<evidence type="ECO:0008006" key="9">
    <source>
        <dbReference type="Google" id="ProtNLM"/>
    </source>
</evidence>
<feature type="compositionally biased region" description="Polar residues" evidence="5">
    <location>
        <begin position="257"/>
        <end position="266"/>
    </location>
</feature>
<dbReference type="InterPro" id="IPR036259">
    <property type="entry name" value="MFS_trans_sf"/>
</dbReference>
<feature type="transmembrane region" description="Helical" evidence="6">
    <location>
        <begin position="523"/>
        <end position="544"/>
    </location>
</feature>
<comment type="subcellular location">
    <subcellularLocation>
        <location evidence="1">Membrane</location>
        <topology evidence="1">Multi-pass membrane protein</topology>
    </subcellularLocation>
</comment>
<dbReference type="Gene3D" id="1.20.1250.20">
    <property type="entry name" value="MFS general substrate transporter like domains"/>
    <property type="match status" value="1"/>
</dbReference>
<dbReference type="PANTHER" id="PTHR23507:SF1">
    <property type="entry name" value="FI18259P1-RELATED"/>
    <property type="match status" value="1"/>
</dbReference>